<comment type="caution">
    <text evidence="2">The sequence shown here is derived from an EMBL/GenBank/DDBJ whole genome shotgun (WGS) entry which is preliminary data.</text>
</comment>
<name>A0A5C6BI49_9PLAN</name>
<feature type="transmembrane region" description="Helical" evidence="1">
    <location>
        <begin position="21"/>
        <end position="46"/>
    </location>
</feature>
<organism evidence="2 3">
    <name type="scientific">Symmachiella macrocystis</name>
    <dbReference type="NCBI Taxonomy" id="2527985"/>
    <lineage>
        <taxon>Bacteria</taxon>
        <taxon>Pseudomonadati</taxon>
        <taxon>Planctomycetota</taxon>
        <taxon>Planctomycetia</taxon>
        <taxon>Planctomycetales</taxon>
        <taxon>Planctomycetaceae</taxon>
        <taxon>Symmachiella</taxon>
    </lineage>
</organism>
<feature type="transmembrane region" description="Helical" evidence="1">
    <location>
        <begin position="97"/>
        <end position="121"/>
    </location>
</feature>
<feature type="transmembrane region" description="Helical" evidence="1">
    <location>
        <begin position="58"/>
        <end position="76"/>
    </location>
</feature>
<dbReference type="EMBL" id="SJPP01000001">
    <property type="protein sequence ID" value="TWU11738.1"/>
    <property type="molecule type" value="Genomic_DNA"/>
</dbReference>
<accession>A0A5C6BI49</accession>
<dbReference type="RefSeq" id="WP_146369300.1">
    <property type="nucleotide sequence ID" value="NZ_SJPP01000001.1"/>
</dbReference>
<protein>
    <submittedName>
        <fullName evidence="2">Uncharacterized protein</fullName>
    </submittedName>
</protein>
<sequence length="169" mass="18455">MSQLKHRHWAVKGFRWIVTGLDLVCGICLTSLGVAVMFGTSLFVLIGINTGGDAFRSIPDGAVGVLVIGYGLWLCFSGIRLVTEHPPIRWEAGKRRHWIAAIATGLMIALMWLALMADLAMYDIDGFGHSVHVIVYTGFLACAIPFLLVASAVMSRLDRNCQSDNPHKS</sequence>
<dbReference type="Proteomes" id="UP000320735">
    <property type="component" value="Unassembled WGS sequence"/>
</dbReference>
<evidence type="ECO:0000313" key="3">
    <source>
        <dbReference type="Proteomes" id="UP000320735"/>
    </source>
</evidence>
<reference evidence="2 3" key="1">
    <citation type="submission" date="2019-02" db="EMBL/GenBank/DDBJ databases">
        <title>Deep-cultivation of Planctomycetes and their phenomic and genomic characterization uncovers novel biology.</title>
        <authorList>
            <person name="Wiegand S."/>
            <person name="Jogler M."/>
            <person name="Boedeker C."/>
            <person name="Pinto D."/>
            <person name="Vollmers J."/>
            <person name="Rivas-Marin E."/>
            <person name="Kohn T."/>
            <person name="Peeters S.H."/>
            <person name="Heuer A."/>
            <person name="Rast P."/>
            <person name="Oberbeckmann S."/>
            <person name="Bunk B."/>
            <person name="Jeske O."/>
            <person name="Meyerdierks A."/>
            <person name="Storesund J.E."/>
            <person name="Kallscheuer N."/>
            <person name="Luecker S."/>
            <person name="Lage O.M."/>
            <person name="Pohl T."/>
            <person name="Merkel B.J."/>
            <person name="Hornburger P."/>
            <person name="Mueller R.-W."/>
            <person name="Bruemmer F."/>
            <person name="Labrenz M."/>
            <person name="Spormann A.M."/>
            <person name="Op Den Camp H."/>
            <person name="Overmann J."/>
            <person name="Amann R."/>
            <person name="Jetten M.S.M."/>
            <person name="Mascher T."/>
            <person name="Medema M.H."/>
            <person name="Devos D.P."/>
            <person name="Kaster A.-K."/>
            <person name="Ovreas L."/>
            <person name="Rohde M."/>
            <person name="Galperin M.Y."/>
            <person name="Jogler C."/>
        </authorList>
    </citation>
    <scope>NUCLEOTIDE SEQUENCE [LARGE SCALE GENOMIC DNA]</scope>
    <source>
        <strain evidence="2 3">CA54</strain>
    </source>
</reference>
<gene>
    <name evidence="2" type="ORF">CA54_05470</name>
</gene>
<keyword evidence="1" id="KW-1133">Transmembrane helix</keyword>
<keyword evidence="1" id="KW-0472">Membrane</keyword>
<feature type="transmembrane region" description="Helical" evidence="1">
    <location>
        <begin position="133"/>
        <end position="153"/>
    </location>
</feature>
<keyword evidence="3" id="KW-1185">Reference proteome</keyword>
<evidence type="ECO:0000256" key="1">
    <source>
        <dbReference type="SAM" id="Phobius"/>
    </source>
</evidence>
<proteinExistence type="predicted"/>
<dbReference type="AlphaFoldDB" id="A0A5C6BI49"/>
<evidence type="ECO:0000313" key="2">
    <source>
        <dbReference type="EMBL" id="TWU11738.1"/>
    </source>
</evidence>
<keyword evidence="1" id="KW-0812">Transmembrane</keyword>